<organism evidence="1">
    <name type="scientific">Hellea balneolensis</name>
    <dbReference type="NCBI Taxonomy" id="287478"/>
    <lineage>
        <taxon>Bacteria</taxon>
        <taxon>Pseudomonadati</taxon>
        <taxon>Pseudomonadota</taxon>
        <taxon>Alphaproteobacteria</taxon>
        <taxon>Maricaulales</taxon>
        <taxon>Robiginitomaculaceae</taxon>
        <taxon>Hellea</taxon>
    </lineage>
</organism>
<accession>A0A7C3FZ58</accession>
<protein>
    <submittedName>
        <fullName evidence="1">Uncharacterized protein</fullName>
    </submittedName>
</protein>
<dbReference type="EMBL" id="DRMN01000198">
    <property type="protein sequence ID" value="HFB54870.1"/>
    <property type="molecule type" value="Genomic_DNA"/>
</dbReference>
<evidence type="ECO:0000313" key="1">
    <source>
        <dbReference type="EMBL" id="HFB54870.1"/>
    </source>
</evidence>
<comment type="caution">
    <text evidence="1">The sequence shown here is derived from an EMBL/GenBank/DDBJ whole genome shotgun (WGS) entry which is preliminary data.</text>
</comment>
<reference evidence="1" key="1">
    <citation type="journal article" date="2020" name="mSystems">
        <title>Genome- and Community-Level Interaction Insights into Carbon Utilization and Element Cycling Functions of Hydrothermarchaeota in Hydrothermal Sediment.</title>
        <authorList>
            <person name="Zhou Z."/>
            <person name="Liu Y."/>
            <person name="Xu W."/>
            <person name="Pan J."/>
            <person name="Luo Z.H."/>
            <person name="Li M."/>
        </authorList>
    </citation>
    <scope>NUCLEOTIDE SEQUENCE [LARGE SCALE GENOMIC DNA]</scope>
    <source>
        <strain evidence="1">HyVt-489</strain>
    </source>
</reference>
<name>A0A7C3FZ58_9PROT</name>
<dbReference type="Proteomes" id="UP000886042">
    <property type="component" value="Unassembled WGS sequence"/>
</dbReference>
<dbReference type="AlphaFoldDB" id="A0A7C3FZ58"/>
<proteinExistence type="predicted"/>
<sequence>MMHIDDNSPPDGTLSVRQLARDTINDSREHFYTTSECVWLERNLITDHQNVPRSVLPKAEETPTLYKIMWDNMFGQTTALENVRAAQMYRTLTTDERAQFQHKQKCLKEKLLQPTQPETCAH</sequence>
<gene>
    <name evidence="1" type="ORF">ENJ46_03015</name>
</gene>